<keyword evidence="2" id="KW-0328">Glycosyltransferase</keyword>
<dbReference type="InterPro" id="IPR029044">
    <property type="entry name" value="Nucleotide-diphossugar_trans"/>
</dbReference>
<feature type="region of interest" description="Disordered" evidence="1">
    <location>
        <begin position="1029"/>
        <end position="1048"/>
    </location>
</feature>
<protein>
    <submittedName>
        <fullName evidence="2">[Skp1-protein]-hydroxyproline N-acetylglucosaminyltransferase</fullName>
    </submittedName>
</protein>
<dbReference type="Gene3D" id="3.30.70.330">
    <property type="match status" value="1"/>
</dbReference>
<dbReference type="AlphaFoldDB" id="A0A1Q9ES74"/>
<dbReference type="PANTHER" id="PTHR34496">
    <property type="entry name" value="GLCNAC TRANSFERASE-RELATED"/>
    <property type="match status" value="1"/>
</dbReference>
<reference evidence="2 3" key="1">
    <citation type="submission" date="2016-02" db="EMBL/GenBank/DDBJ databases">
        <title>Genome analysis of coral dinoflagellate symbionts highlights evolutionary adaptations to a symbiotic lifestyle.</title>
        <authorList>
            <person name="Aranda M."/>
            <person name="Li Y."/>
            <person name="Liew Y.J."/>
            <person name="Baumgarten S."/>
            <person name="Simakov O."/>
            <person name="Wilson M."/>
            <person name="Piel J."/>
            <person name="Ashoor H."/>
            <person name="Bougouffa S."/>
            <person name="Bajic V.B."/>
            <person name="Ryu T."/>
            <person name="Ravasi T."/>
            <person name="Bayer T."/>
            <person name="Micklem G."/>
            <person name="Kim H."/>
            <person name="Bhak J."/>
            <person name="Lajeunesse T.C."/>
            <person name="Voolstra C.R."/>
        </authorList>
    </citation>
    <scope>NUCLEOTIDE SEQUENCE [LARGE SCALE GENOMIC DNA]</scope>
    <source>
        <strain evidence="2 3">CCMP2467</strain>
    </source>
</reference>
<dbReference type="PANTHER" id="PTHR34496:SF9">
    <property type="entry name" value="[SKP1-PROTEIN]-HYDROXYPROLINE N-ACETYLGLUCOSAMINYLTRANSFERASE"/>
    <property type="match status" value="1"/>
</dbReference>
<name>A0A1Q9ES74_SYMMI</name>
<feature type="region of interest" description="Disordered" evidence="1">
    <location>
        <begin position="628"/>
        <end position="647"/>
    </location>
</feature>
<dbReference type="SUPFAM" id="SSF54928">
    <property type="entry name" value="RNA-binding domain, RBD"/>
    <property type="match status" value="1"/>
</dbReference>
<dbReference type="InterPro" id="IPR012677">
    <property type="entry name" value="Nucleotide-bd_a/b_plait_sf"/>
</dbReference>
<evidence type="ECO:0000256" key="1">
    <source>
        <dbReference type="SAM" id="MobiDB-lite"/>
    </source>
</evidence>
<evidence type="ECO:0000313" key="3">
    <source>
        <dbReference type="Proteomes" id="UP000186817"/>
    </source>
</evidence>
<comment type="caution">
    <text evidence="2">The sequence shown here is derived from an EMBL/GenBank/DDBJ whole genome shotgun (WGS) entry which is preliminary data.</text>
</comment>
<feature type="region of interest" description="Disordered" evidence="1">
    <location>
        <begin position="914"/>
        <end position="944"/>
    </location>
</feature>
<dbReference type="GO" id="GO:0016757">
    <property type="term" value="F:glycosyltransferase activity"/>
    <property type="evidence" value="ECO:0007669"/>
    <property type="project" value="UniProtKB-KW"/>
</dbReference>
<accession>A0A1Q9ES74</accession>
<organism evidence="2 3">
    <name type="scientific">Symbiodinium microadriaticum</name>
    <name type="common">Dinoflagellate</name>
    <name type="synonym">Zooxanthella microadriatica</name>
    <dbReference type="NCBI Taxonomy" id="2951"/>
    <lineage>
        <taxon>Eukaryota</taxon>
        <taxon>Sar</taxon>
        <taxon>Alveolata</taxon>
        <taxon>Dinophyceae</taxon>
        <taxon>Suessiales</taxon>
        <taxon>Symbiodiniaceae</taxon>
        <taxon>Symbiodinium</taxon>
    </lineage>
</organism>
<dbReference type="InterPro" id="IPR021067">
    <property type="entry name" value="Glycosyltransferase"/>
</dbReference>
<dbReference type="Proteomes" id="UP000186817">
    <property type="component" value="Unassembled WGS sequence"/>
</dbReference>
<keyword evidence="3" id="KW-1185">Reference proteome</keyword>
<dbReference type="GO" id="GO:0003676">
    <property type="term" value="F:nucleic acid binding"/>
    <property type="evidence" value="ECO:0007669"/>
    <property type="project" value="InterPro"/>
</dbReference>
<dbReference type="SUPFAM" id="SSF53448">
    <property type="entry name" value="Nucleotide-diphospho-sugar transferases"/>
    <property type="match status" value="1"/>
</dbReference>
<gene>
    <name evidence="2" type="primary">gnt1</name>
    <name evidence="2" type="ORF">AK812_SmicGene6005</name>
</gene>
<dbReference type="Pfam" id="PF11397">
    <property type="entry name" value="GlcNAc"/>
    <property type="match status" value="2"/>
</dbReference>
<evidence type="ECO:0000313" key="2">
    <source>
        <dbReference type="EMBL" id="OLQ10280.1"/>
    </source>
</evidence>
<dbReference type="OrthoDB" id="417787at2759"/>
<dbReference type="EMBL" id="LSRX01000081">
    <property type="protein sequence ID" value="OLQ10280.1"/>
    <property type="molecule type" value="Genomic_DNA"/>
</dbReference>
<keyword evidence="2" id="KW-0808">Transferase</keyword>
<sequence length="1239" mass="136036">MKKGGMMDWYYNDTGYGDGYGNGGYARDYGNSLGFCSVLPARQVSGYPLSSQTRETIFVSIASYRDTQCQYTIQDLFQKAKHPDRVVAGVCFQVAPSDSDSFLLDLGTWSARIRTYFLHHTEARGPCYARALIQQELFRNEDFYFQIDSHMRFVQDWDVLCLEQLACCKSQKPILTTYAGSYTLPKHYVPGMPDCAELAPCRAVPILCADTFGDAQKDDPFLRIKTRQCRTDFRKKPPPSLFWTARFAFSRGDVVKDVPYDPHLEYVFFGEEIGMSARLWTAGWDFFHPTQELAYHLGSRAHRYWFREVQTTPEQIARETRAKHRLCGLLGTFWKETLHAPPARPYDLGTKRSLLEYQGFAGVDFAAQRVLDHGHLGGQPADAFAPLWAEAERDQIMLSNQLKDVESWAGKGSKGASTAEAAAAMTAKAPQASSQAVEQAKDLARLRIHSLRAQGEGPTTNLELARAFAELGQLEESSGNGRAAAAALEQGLGHLSTAKEELPLEKPEIFEASVASTEASLRISLQEFPAAKALLKGAVKSSVAALEKHGLEALHVAHATIDAIHTSHERTDDRKGLQSYHHSFEALLQALWKLVGDEPSEVPRLRDAVSDPTSAIVPKLVVPSFLPSTRGKGYGKQEPQAPQAPKEAKGLLRTLLSNEAIPGGKWNNDDNTLFVGGLPEDMTNLEMYQIFAPFGPIAPRGATALLDKGDLPEEEEDDVLQWEGLFSVMLISPGGADRTGAAVEDSEQVYPMGDIIPLLLEQTIQTLGTNMESDADVDDGTVGGEHGIQQAIAAVEAVATDTINGDLDWLTESWGQMLGHCSASSGGTHCAAAGGVRPSFLPLLFFYFLPSRSLNPGACFLDPSLPRFSDRGKGKIALNELKGEFELSGEKGHFENYLQYATLHLTYIGGGVGASGGNPTQQQEMQLDHMSGQQQRKRPAGEGEPAVTLSAIQETFRSELVAAVGGMQHDIRTLTGRMDQVEGQVTTKLQQTINLLDDMTNKYYKQETILQQMQEADREFDERLRKLEQRGVGSEVDPSGASTTDTGGERRAALILGGWHPENQAADTLREAKQLLQNLSIDLDIGEIFVPGIRRGYALIPVPDRPGENPEDKRKRVQAAISRVRKAAVEVGTRPTGEPQLAWIALSQSPERRRRAKLAGKVKRLWLSQGGAQGRLEVEFGTGSTWINNVKTSSSTTARPSAADEQGAGWIDIPAIARQLGKNEGEVRRAWEPLAAELR</sequence>
<dbReference type="InterPro" id="IPR035979">
    <property type="entry name" value="RBD_domain_sf"/>
</dbReference>
<proteinExistence type="predicted"/>